<dbReference type="GeneID" id="5788399"/>
<dbReference type="InterPro" id="IPR000571">
    <property type="entry name" value="Znf_CCCH"/>
</dbReference>
<dbReference type="Proteomes" id="UP000243425">
    <property type="component" value="Nucleomorph 2"/>
</dbReference>
<organism evidence="6 7">
    <name type="scientific">Bigelowiella natans</name>
    <name type="common">Pedinomonas minutissima</name>
    <name type="synonym">Chlorarachnion sp. (strain CCMP621)</name>
    <dbReference type="NCBI Taxonomy" id="227086"/>
    <lineage>
        <taxon>Eukaryota</taxon>
        <taxon>Sar</taxon>
        <taxon>Rhizaria</taxon>
        <taxon>Cercozoa</taxon>
        <taxon>Chlorarachniophyceae</taxon>
        <taxon>Bigelowiella</taxon>
    </lineage>
</organism>
<dbReference type="AlphaFoldDB" id="Q3LW28"/>
<reference evidence="6 7" key="1">
    <citation type="journal article" date="2006" name="Proc. Natl. Acad. Sci. U.S.A.">
        <title>Complete nucleotide sequence of the chlorarachniophyte nucleomorph: nature's smallest nucleus.</title>
        <authorList>
            <person name="Gilson P.R."/>
            <person name="Su V."/>
            <person name="Slamovits C.H."/>
            <person name="Reith M.E."/>
            <person name="Keeling P.J."/>
            <person name="McFadden G.I."/>
        </authorList>
    </citation>
    <scope>NUCLEOTIDE SEQUENCE [LARGE SCALE GENOMIC DNA]</scope>
    <source>
        <strain evidence="7">CCMP621</strain>
    </source>
</reference>
<accession>Q3LW28</accession>
<evidence type="ECO:0000256" key="4">
    <source>
        <dbReference type="PROSITE-ProRule" id="PRU00723"/>
    </source>
</evidence>
<gene>
    <name evidence="6" type="primary">cwf24</name>
</gene>
<evidence type="ECO:0000313" key="7">
    <source>
        <dbReference type="Proteomes" id="UP000243425"/>
    </source>
</evidence>
<evidence type="ECO:0000256" key="2">
    <source>
        <dbReference type="ARBA" id="ARBA00022771"/>
    </source>
</evidence>
<geneLocation type="nucleomorph" evidence="6"/>
<dbReference type="RefSeq" id="XP_001712949.1">
    <property type="nucleotide sequence ID" value="XM_001712897.1"/>
</dbReference>
<dbReference type="PROSITE" id="PS50103">
    <property type="entry name" value="ZF_C3H1"/>
    <property type="match status" value="1"/>
</dbReference>
<dbReference type="EMBL" id="DQ158857">
    <property type="protein sequence ID" value="ABA27337.1"/>
    <property type="molecule type" value="Genomic_DNA"/>
</dbReference>
<feature type="domain" description="C3H1-type" evidence="5">
    <location>
        <begin position="67"/>
        <end position="95"/>
    </location>
</feature>
<evidence type="ECO:0000313" key="6">
    <source>
        <dbReference type="EMBL" id="ABA27337.1"/>
    </source>
</evidence>
<keyword evidence="3 4" id="KW-0862">Zinc</keyword>
<dbReference type="SUPFAM" id="SSF90229">
    <property type="entry name" value="CCCH zinc finger"/>
    <property type="match status" value="1"/>
</dbReference>
<evidence type="ECO:0000256" key="1">
    <source>
        <dbReference type="ARBA" id="ARBA00022723"/>
    </source>
</evidence>
<proteinExistence type="predicted"/>
<keyword evidence="1 4" id="KW-0479">Metal-binding</keyword>
<feature type="zinc finger region" description="C3H1-type" evidence="4">
    <location>
        <begin position="67"/>
        <end position="95"/>
    </location>
</feature>
<evidence type="ECO:0000256" key="3">
    <source>
        <dbReference type="ARBA" id="ARBA00022833"/>
    </source>
</evidence>
<keyword evidence="6" id="KW-0542">Nucleomorph</keyword>
<name>Q3LW28_BIGNA</name>
<dbReference type="GO" id="GO:0008270">
    <property type="term" value="F:zinc ion binding"/>
    <property type="evidence" value="ECO:0007669"/>
    <property type="project" value="UniProtKB-KW"/>
</dbReference>
<sequence>MYKIKYYIKKQKMINRKNEALLKNSSQNDNLIISIKKKKKTKNLNLYFIKNNFKRNLRKSIINNILDKDFMLCKDFNDFGICSYGNTCKFLHCSDR</sequence>
<dbReference type="Pfam" id="PF00642">
    <property type="entry name" value="zf-CCCH"/>
    <property type="match status" value="1"/>
</dbReference>
<dbReference type="InterPro" id="IPR036855">
    <property type="entry name" value="Znf_CCCH_sf"/>
</dbReference>
<protein>
    <submittedName>
        <fullName evidence="6">DNA binding protein</fullName>
    </submittedName>
</protein>
<evidence type="ECO:0000259" key="5">
    <source>
        <dbReference type="PROSITE" id="PS50103"/>
    </source>
</evidence>
<keyword evidence="2 4" id="KW-0863">Zinc-finger</keyword>